<dbReference type="RefSeq" id="WP_208718150.1">
    <property type="nucleotide sequence ID" value="NZ_CP024770.1"/>
</dbReference>
<gene>
    <name evidence="2" type="ORF">CUN67_25020</name>
</gene>
<evidence type="ECO:0000313" key="3">
    <source>
        <dbReference type="Proteomes" id="UP000502005"/>
    </source>
</evidence>
<evidence type="ECO:0000313" key="2">
    <source>
        <dbReference type="EMBL" id="QGY32256.1"/>
    </source>
</evidence>
<organism evidence="2 3">
    <name type="scientific">Pantoea cypripedii</name>
    <name type="common">Pectobacterium cypripedii</name>
    <name type="synonym">Erwinia cypripedii</name>
    <dbReference type="NCBI Taxonomy" id="55209"/>
    <lineage>
        <taxon>Bacteria</taxon>
        <taxon>Pseudomonadati</taxon>
        <taxon>Pseudomonadota</taxon>
        <taxon>Gammaproteobacteria</taxon>
        <taxon>Enterobacterales</taxon>
        <taxon>Erwiniaceae</taxon>
        <taxon>Pantoea</taxon>
    </lineage>
</organism>
<dbReference type="AlphaFoldDB" id="A0A6B9GGA0"/>
<keyword evidence="1" id="KW-0472">Membrane</keyword>
<accession>A0A6B9GGA0</accession>
<keyword evidence="1" id="KW-1133">Transmembrane helix</keyword>
<evidence type="ECO:0000256" key="1">
    <source>
        <dbReference type="SAM" id="Phobius"/>
    </source>
</evidence>
<protein>
    <recommendedName>
        <fullName evidence="4">Type II secretion system protein</fullName>
    </recommendedName>
</protein>
<sequence length="164" mass="18723">MMNNLRKQQGGFTYLLLLIALSVLAMALLKSTDEITMRYRERQEKELLFRGEQIRAAIASYRAVGHGCFPTDFAQLLDDERGMKPVYHLRQHYRDPLTNQETWAMLYDPDGRWIGVTSAGNGTPLRKAGFSEEAVEFSKAKTYQDWKFTVKSDLNAPLPTACGR</sequence>
<reference evidence="2 3" key="1">
    <citation type="submission" date="2017-11" db="EMBL/GenBank/DDBJ databases">
        <title>Genome sequence of Pantoea cypripedii NE1.</title>
        <authorList>
            <person name="Nascimento F.X."/>
        </authorList>
    </citation>
    <scope>NUCLEOTIDE SEQUENCE [LARGE SCALE GENOMIC DNA]</scope>
    <source>
        <strain evidence="2 3">NE1</strain>
        <plasmid evidence="3">pne1b</plasmid>
    </source>
</reference>
<keyword evidence="2" id="KW-0614">Plasmid</keyword>
<evidence type="ECO:0008006" key="4">
    <source>
        <dbReference type="Google" id="ProtNLM"/>
    </source>
</evidence>
<feature type="transmembrane region" description="Helical" evidence="1">
    <location>
        <begin position="12"/>
        <end position="29"/>
    </location>
</feature>
<dbReference type="Proteomes" id="UP000502005">
    <property type="component" value="Plasmid pNE1B"/>
</dbReference>
<keyword evidence="1" id="KW-0812">Transmembrane</keyword>
<proteinExistence type="predicted"/>
<dbReference type="EMBL" id="CP024770">
    <property type="protein sequence ID" value="QGY32256.1"/>
    <property type="molecule type" value="Genomic_DNA"/>
</dbReference>
<name>A0A6B9GGA0_PANCY</name>
<geneLocation type="plasmid" evidence="3">
    <name>pne1b</name>
</geneLocation>